<dbReference type="RefSeq" id="WP_084394105.1">
    <property type="nucleotide sequence ID" value="NZ_BMKF01000001.1"/>
</dbReference>
<feature type="chain" id="PRO_5047320751" evidence="1">
    <location>
        <begin position="20"/>
        <end position="164"/>
    </location>
</feature>
<name>A0ABQ1J2L3_9PROT</name>
<keyword evidence="3" id="KW-1185">Reference proteome</keyword>
<accession>A0ABQ1J2L3</accession>
<feature type="signal peptide" evidence="1">
    <location>
        <begin position="1"/>
        <end position="19"/>
    </location>
</feature>
<protein>
    <submittedName>
        <fullName evidence="2">Uncharacterized protein</fullName>
    </submittedName>
</protein>
<dbReference type="EMBL" id="BMKF01000001">
    <property type="protein sequence ID" value="GGB56431.1"/>
    <property type="molecule type" value="Genomic_DNA"/>
</dbReference>
<keyword evidence="1" id="KW-0732">Signal</keyword>
<gene>
    <name evidence="2" type="ORF">GCM10011503_00950</name>
</gene>
<evidence type="ECO:0000256" key="1">
    <source>
        <dbReference type="SAM" id="SignalP"/>
    </source>
</evidence>
<evidence type="ECO:0000313" key="3">
    <source>
        <dbReference type="Proteomes" id="UP000628854"/>
    </source>
</evidence>
<organism evidence="2 3">
    <name type="scientific">Henriciella pelagia</name>
    <dbReference type="NCBI Taxonomy" id="1977912"/>
    <lineage>
        <taxon>Bacteria</taxon>
        <taxon>Pseudomonadati</taxon>
        <taxon>Pseudomonadota</taxon>
        <taxon>Alphaproteobacteria</taxon>
        <taxon>Hyphomonadales</taxon>
        <taxon>Hyphomonadaceae</taxon>
        <taxon>Henriciella</taxon>
    </lineage>
</organism>
<evidence type="ECO:0000313" key="2">
    <source>
        <dbReference type="EMBL" id="GGB56431.1"/>
    </source>
</evidence>
<proteinExistence type="predicted"/>
<sequence>MKRLILAFAAAALPFAASASPQLATDWGVKASGLYQETVGLIEAVDTAGETTIPADYETEIARFADAASRLGSWVDTNHGPSDLGCIFRGMAQEGEVQLDALYEARSPRQTRESLIRLATMFSDAEVIAVAAVHSSGHDVPASPASVVASCPVSGAAAHAALAD</sequence>
<dbReference type="Proteomes" id="UP000628854">
    <property type="component" value="Unassembled WGS sequence"/>
</dbReference>
<reference evidence="3" key="1">
    <citation type="journal article" date="2019" name="Int. J. Syst. Evol. Microbiol.">
        <title>The Global Catalogue of Microorganisms (GCM) 10K type strain sequencing project: providing services to taxonomists for standard genome sequencing and annotation.</title>
        <authorList>
            <consortium name="The Broad Institute Genomics Platform"/>
            <consortium name="The Broad Institute Genome Sequencing Center for Infectious Disease"/>
            <person name="Wu L."/>
            <person name="Ma J."/>
        </authorList>
    </citation>
    <scope>NUCLEOTIDE SEQUENCE [LARGE SCALE GENOMIC DNA]</scope>
    <source>
        <strain evidence="3">CGMCC 1.15928</strain>
    </source>
</reference>
<comment type="caution">
    <text evidence="2">The sequence shown here is derived from an EMBL/GenBank/DDBJ whole genome shotgun (WGS) entry which is preliminary data.</text>
</comment>